<dbReference type="EMBL" id="JAOCQF010000001">
    <property type="protein sequence ID" value="MCT8328242.1"/>
    <property type="molecule type" value="Genomic_DNA"/>
</dbReference>
<evidence type="ECO:0000259" key="8">
    <source>
        <dbReference type="SMART" id="SM00984"/>
    </source>
</evidence>
<evidence type="ECO:0000313" key="10">
    <source>
        <dbReference type="Proteomes" id="UP001205601"/>
    </source>
</evidence>
<dbReference type="SUPFAM" id="SSF48179">
    <property type="entry name" value="6-phosphogluconate dehydrogenase C-terminal domain-like"/>
    <property type="match status" value="1"/>
</dbReference>
<dbReference type="Gene3D" id="1.10.1040.10">
    <property type="entry name" value="N-(1-d-carboxylethyl)-l-norvaline Dehydrogenase, domain 2"/>
    <property type="match status" value="1"/>
</dbReference>
<dbReference type="InterPro" id="IPR014027">
    <property type="entry name" value="UDP-Glc/GDP-Man_DH_C"/>
</dbReference>
<evidence type="ECO:0000256" key="1">
    <source>
        <dbReference type="ARBA" id="ARBA00004701"/>
    </source>
</evidence>
<dbReference type="InterPro" id="IPR013328">
    <property type="entry name" value="6PGD_dom2"/>
</dbReference>
<proteinExistence type="inferred from homology"/>
<organism evidence="9 10">
    <name type="scientific">Albidovulum sediminis</name>
    <dbReference type="NCBI Taxonomy" id="3066345"/>
    <lineage>
        <taxon>Bacteria</taxon>
        <taxon>Pseudomonadati</taxon>
        <taxon>Pseudomonadota</taxon>
        <taxon>Alphaproteobacteria</taxon>
        <taxon>Rhodobacterales</taxon>
        <taxon>Paracoccaceae</taxon>
        <taxon>Albidovulum</taxon>
    </lineage>
</organism>
<dbReference type="InterPro" id="IPR028357">
    <property type="entry name" value="UDPglc_DH_bac"/>
</dbReference>
<dbReference type="Proteomes" id="UP001205601">
    <property type="component" value="Unassembled WGS sequence"/>
</dbReference>
<accession>A0ABT2NH52</accession>
<dbReference type="InterPro" id="IPR014026">
    <property type="entry name" value="UDP-Glc/GDP-Man_DH_dimer"/>
</dbReference>
<comment type="similarity">
    <text evidence="2 7">Belongs to the UDP-glucose/GDP-mannose dehydrogenase family.</text>
</comment>
<dbReference type="SUPFAM" id="SSF52413">
    <property type="entry name" value="UDP-glucose/GDP-mannose dehydrogenase C-terminal domain"/>
    <property type="match status" value="1"/>
</dbReference>
<dbReference type="PIRSF" id="PIRSF500134">
    <property type="entry name" value="UDPglc_DH_bac"/>
    <property type="match status" value="1"/>
</dbReference>
<keyword evidence="10" id="KW-1185">Reference proteome</keyword>
<comment type="caution">
    <text evidence="9">The sequence shown here is derived from an EMBL/GenBank/DDBJ whole genome shotgun (WGS) entry which is preliminary data.</text>
</comment>
<gene>
    <name evidence="9" type="ORF">N5I32_01805</name>
</gene>
<name>A0ABT2NH52_9RHOB</name>
<dbReference type="InterPro" id="IPR017476">
    <property type="entry name" value="UDP-Glc/GDP-Man"/>
</dbReference>
<comment type="catalytic activity">
    <reaction evidence="6 7">
        <text>UDP-alpha-D-glucose + 2 NAD(+) + H2O = UDP-alpha-D-glucuronate + 2 NADH + 3 H(+)</text>
        <dbReference type="Rhea" id="RHEA:23596"/>
        <dbReference type="ChEBI" id="CHEBI:15377"/>
        <dbReference type="ChEBI" id="CHEBI:15378"/>
        <dbReference type="ChEBI" id="CHEBI:57540"/>
        <dbReference type="ChEBI" id="CHEBI:57945"/>
        <dbReference type="ChEBI" id="CHEBI:58052"/>
        <dbReference type="ChEBI" id="CHEBI:58885"/>
        <dbReference type="EC" id="1.1.1.22"/>
    </reaction>
</comment>
<reference evidence="10" key="1">
    <citation type="submission" date="2023-07" db="EMBL/GenBank/DDBJ databases">
        <title>Defluviimonas sediminis sp. nov., isolated from mangrove sediment.</title>
        <authorList>
            <person name="Liu L."/>
            <person name="Li J."/>
            <person name="Huang Y."/>
            <person name="Pan J."/>
            <person name="Li M."/>
        </authorList>
    </citation>
    <scope>NUCLEOTIDE SEQUENCE [LARGE SCALE GENOMIC DNA]</scope>
    <source>
        <strain evidence="10">FT324</strain>
    </source>
</reference>
<dbReference type="EC" id="1.1.1.22" evidence="3 7"/>
<dbReference type="InterPro" id="IPR036291">
    <property type="entry name" value="NAD(P)-bd_dom_sf"/>
</dbReference>
<dbReference type="Pfam" id="PF03721">
    <property type="entry name" value="UDPG_MGDP_dh_N"/>
    <property type="match status" value="1"/>
</dbReference>
<keyword evidence="4 7" id="KW-0560">Oxidoreductase</keyword>
<evidence type="ECO:0000313" key="9">
    <source>
        <dbReference type="EMBL" id="MCT8328242.1"/>
    </source>
</evidence>
<dbReference type="Gene3D" id="3.40.50.720">
    <property type="entry name" value="NAD(P)-binding Rossmann-like Domain"/>
    <property type="match status" value="2"/>
</dbReference>
<feature type="domain" description="UDP-glucose/GDP-mannose dehydrogenase C-terminal" evidence="8">
    <location>
        <begin position="300"/>
        <end position="387"/>
    </location>
</feature>
<dbReference type="SMART" id="SM00984">
    <property type="entry name" value="UDPG_MGDP_dh_C"/>
    <property type="match status" value="1"/>
</dbReference>
<keyword evidence="5 7" id="KW-0520">NAD</keyword>
<sequence length="388" mass="42393">MRICVVGLGHVGLSNAVLLARHNDVVAVDSDPDRVASIVRRESPLGDRELASFLASENLRLSATTDLAKAVPGARYVLIATPTDYDPATDCFDTSSVEQVIAEAAALNPEAVIVIRSTIPVGFVENVRAQLNTRQVLFSPEFLRESHALHDTLNPSRIVVGEISDRARAFAELLRQGAHSSDIPVLLTDPREAEAIKLFSNAFLAMRVAFFNELDSFALARGINARPVIEGLGHDPRIGNHYNNPSFGYGGYCLPKDTRQLLASYSGVPQNIIRAIVDANRTRTDFLADRIFALMPRTVGIHRLEMKAGSDSFRHSPILDVMARLRDRGIELLVHEPLLSGDRIKGARLIGNLAVFKQSSDVIIANRVSDDLADVAGKVFSRDLFGLD</sequence>
<evidence type="ECO:0000256" key="4">
    <source>
        <dbReference type="ARBA" id="ARBA00023002"/>
    </source>
</evidence>
<dbReference type="PANTHER" id="PTHR43750">
    <property type="entry name" value="UDP-GLUCOSE 6-DEHYDROGENASE TUAD"/>
    <property type="match status" value="1"/>
</dbReference>
<comment type="pathway">
    <text evidence="1">Nucleotide-sugar biosynthesis; UDP-alpha-D-glucuronate biosynthesis; UDP-alpha-D-glucuronate from UDP-alpha-D-glucose: step 1/1.</text>
</comment>
<dbReference type="InterPro" id="IPR001732">
    <property type="entry name" value="UDP-Glc/GDP-Man_DH_N"/>
</dbReference>
<dbReference type="RefSeq" id="WP_261493681.1">
    <property type="nucleotide sequence ID" value="NZ_JAOCQF010000001.1"/>
</dbReference>
<evidence type="ECO:0000256" key="7">
    <source>
        <dbReference type="PIRNR" id="PIRNR000124"/>
    </source>
</evidence>
<evidence type="ECO:0000256" key="3">
    <source>
        <dbReference type="ARBA" id="ARBA00012954"/>
    </source>
</evidence>
<dbReference type="NCBIfam" id="TIGR03026">
    <property type="entry name" value="NDP-sugDHase"/>
    <property type="match status" value="1"/>
</dbReference>
<evidence type="ECO:0000256" key="5">
    <source>
        <dbReference type="ARBA" id="ARBA00023027"/>
    </source>
</evidence>
<dbReference type="Pfam" id="PF00984">
    <property type="entry name" value="UDPG_MGDP_dh"/>
    <property type="match status" value="1"/>
</dbReference>
<evidence type="ECO:0000256" key="6">
    <source>
        <dbReference type="ARBA" id="ARBA00047473"/>
    </source>
</evidence>
<dbReference type="Pfam" id="PF03720">
    <property type="entry name" value="UDPG_MGDP_dh_C"/>
    <property type="match status" value="1"/>
</dbReference>
<dbReference type="SUPFAM" id="SSF51735">
    <property type="entry name" value="NAD(P)-binding Rossmann-fold domains"/>
    <property type="match status" value="1"/>
</dbReference>
<dbReference type="InterPro" id="IPR036220">
    <property type="entry name" value="UDP-Glc/GDP-Man_DH_C_sf"/>
</dbReference>
<dbReference type="PANTHER" id="PTHR43750:SF2">
    <property type="entry name" value="UDP-GLUCOSE 6-DEHYDROGENASE"/>
    <property type="match status" value="1"/>
</dbReference>
<evidence type="ECO:0000256" key="2">
    <source>
        <dbReference type="ARBA" id="ARBA00006601"/>
    </source>
</evidence>
<protein>
    <recommendedName>
        <fullName evidence="3 7">UDP-glucose 6-dehydrogenase</fullName>
        <ecNumber evidence="3 7">1.1.1.22</ecNumber>
    </recommendedName>
</protein>
<dbReference type="InterPro" id="IPR008927">
    <property type="entry name" value="6-PGluconate_DH-like_C_sf"/>
</dbReference>
<dbReference type="PIRSF" id="PIRSF000124">
    <property type="entry name" value="UDPglc_GDPman_dh"/>
    <property type="match status" value="1"/>
</dbReference>